<evidence type="ECO:0000313" key="1">
    <source>
        <dbReference type="EMBL" id="KAJ9082002.1"/>
    </source>
</evidence>
<proteinExistence type="predicted"/>
<comment type="caution">
    <text evidence="1">The sequence shown here is derived from an EMBL/GenBank/DDBJ whole genome shotgun (WGS) entry which is preliminary data.</text>
</comment>
<accession>A0ACC2U5H6</accession>
<protein>
    <submittedName>
        <fullName evidence="1">Uncharacterized protein</fullName>
    </submittedName>
</protein>
<name>A0ACC2U5H6_9FUNG</name>
<keyword evidence="2" id="KW-1185">Reference proteome</keyword>
<gene>
    <name evidence="1" type="ORF">DSO57_1008958</name>
</gene>
<sequence>MYSSIYKYFLNSGDHIECFMCQYNYRNDAPLSTLQKHLRVKHGYSIRCPPPKDVYERAIYRANLLYSYKHFNLYPPPSPPTRRITIAELLN</sequence>
<reference evidence="1" key="1">
    <citation type="submission" date="2022-04" db="EMBL/GenBank/DDBJ databases">
        <title>Genome of the entomopathogenic fungus Entomophthora muscae.</title>
        <authorList>
            <person name="Elya C."/>
            <person name="Lovett B.R."/>
            <person name="Lee E."/>
            <person name="Macias A.M."/>
            <person name="Hajek A.E."/>
            <person name="De Bivort B.L."/>
            <person name="Kasson M.T."/>
            <person name="De Fine Licht H.H."/>
            <person name="Stajich J.E."/>
        </authorList>
    </citation>
    <scope>NUCLEOTIDE SEQUENCE</scope>
    <source>
        <strain evidence="1">Berkeley</strain>
    </source>
</reference>
<organism evidence="1 2">
    <name type="scientific">Entomophthora muscae</name>
    <dbReference type="NCBI Taxonomy" id="34485"/>
    <lineage>
        <taxon>Eukaryota</taxon>
        <taxon>Fungi</taxon>
        <taxon>Fungi incertae sedis</taxon>
        <taxon>Zoopagomycota</taxon>
        <taxon>Entomophthoromycotina</taxon>
        <taxon>Entomophthoromycetes</taxon>
        <taxon>Entomophthorales</taxon>
        <taxon>Entomophthoraceae</taxon>
        <taxon>Entomophthora</taxon>
    </lineage>
</organism>
<evidence type="ECO:0000313" key="2">
    <source>
        <dbReference type="Proteomes" id="UP001165960"/>
    </source>
</evidence>
<dbReference type="Proteomes" id="UP001165960">
    <property type="component" value="Unassembled WGS sequence"/>
</dbReference>
<dbReference type="EMBL" id="QTSX02001448">
    <property type="protein sequence ID" value="KAJ9082002.1"/>
    <property type="molecule type" value="Genomic_DNA"/>
</dbReference>